<keyword evidence="3" id="KW-0326">Glycosidase</keyword>
<comment type="caution">
    <text evidence="9">The sequence shown here is derived from an EMBL/GenBank/DDBJ whole genome shotgun (WGS) entry which is preliminary data.</text>
</comment>
<dbReference type="InterPro" id="IPR051913">
    <property type="entry name" value="GH2_Domain-Containing"/>
</dbReference>
<evidence type="ECO:0000313" key="9">
    <source>
        <dbReference type="EMBL" id="MDW5594963.1"/>
    </source>
</evidence>
<feature type="domain" description="Glycoside hydrolase family 2 immunoglobulin-like beta-sandwich" evidence="6">
    <location>
        <begin position="235"/>
        <end position="325"/>
    </location>
</feature>
<evidence type="ECO:0000259" key="8">
    <source>
        <dbReference type="Pfam" id="PF02837"/>
    </source>
</evidence>
<dbReference type="PROSITE" id="PS00608">
    <property type="entry name" value="GLYCOSYL_HYDROL_F2_2"/>
    <property type="match status" value="1"/>
</dbReference>
<feature type="region of interest" description="Disordered" evidence="4">
    <location>
        <begin position="28"/>
        <end position="56"/>
    </location>
</feature>
<dbReference type="InterPro" id="IPR006101">
    <property type="entry name" value="Glyco_hydro_2"/>
</dbReference>
<evidence type="ECO:0000313" key="10">
    <source>
        <dbReference type="Proteomes" id="UP001284601"/>
    </source>
</evidence>
<evidence type="ECO:0000259" key="7">
    <source>
        <dbReference type="Pfam" id="PF02836"/>
    </source>
</evidence>
<dbReference type="InterPro" id="IPR006103">
    <property type="entry name" value="Glyco_hydro_2_cat"/>
</dbReference>
<dbReference type="SUPFAM" id="SSF49785">
    <property type="entry name" value="Galactose-binding domain-like"/>
    <property type="match status" value="1"/>
</dbReference>
<comment type="similarity">
    <text evidence="1">Belongs to the glycosyl hydrolase 2 family.</text>
</comment>
<dbReference type="Pfam" id="PF00703">
    <property type="entry name" value="Glyco_hydro_2"/>
    <property type="match status" value="1"/>
</dbReference>
<dbReference type="PRINTS" id="PR00132">
    <property type="entry name" value="GLHYDRLASE2"/>
</dbReference>
<dbReference type="EMBL" id="JAWSTH010000025">
    <property type="protein sequence ID" value="MDW5594963.1"/>
    <property type="molecule type" value="Genomic_DNA"/>
</dbReference>
<feature type="domain" description="Glycoside hydrolase family 2 catalytic" evidence="7">
    <location>
        <begin position="352"/>
        <end position="573"/>
    </location>
</feature>
<dbReference type="Pfam" id="PF02837">
    <property type="entry name" value="Glyco_hydro_2_N"/>
    <property type="match status" value="1"/>
</dbReference>
<dbReference type="SUPFAM" id="SSF51445">
    <property type="entry name" value="(Trans)glycosidases"/>
    <property type="match status" value="1"/>
</dbReference>
<keyword evidence="10" id="KW-1185">Reference proteome</keyword>
<keyword evidence="5" id="KW-0732">Signal</keyword>
<evidence type="ECO:0000256" key="3">
    <source>
        <dbReference type="ARBA" id="ARBA00023295"/>
    </source>
</evidence>
<dbReference type="SUPFAM" id="SSF49303">
    <property type="entry name" value="beta-Galactosidase/glucuronidase domain"/>
    <property type="match status" value="1"/>
</dbReference>
<dbReference type="PANTHER" id="PTHR42732:SF1">
    <property type="entry name" value="BETA-MANNOSIDASE"/>
    <property type="match status" value="1"/>
</dbReference>
<feature type="chain" id="PRO_5045686218" evidence="5">
    <location>
        <begin position="29"/>
        <end position="664"/>
    </location>
</feature>
<dbReference type="Pfam" id="PF02836">
    <property type="entry name" value="Glyco_hydro_2_C"/>
    <property type="match status" value="1"/>
</dbReference>
<dbReference type="Proteomes" id="UP001284601">
    <property type="component" value="Unassembled WGS sequence"/>
</dbReference>
<feature type="domain" description="Glycosyl hydrolases family 2 sugar binding" evidence="8">
    <location>
        <begin position="123"/>
        <end position="229"/>
    </location>
</feature>
<dbReference type="RefSeq" id="WP_318597296.1">
    <property type="nucleotide sequence ID" value="NZ_JAWSTH010000025.1"/>
</dbReference>
<organism evidence="9 10">
    <name type="scientific">Conexibacter stalactiti</name>
    <dbReference type="NCBI Taxonomy" id="1940611"/>
    <lineage>
        <taxon>Bacteria</taxon>
        <taxon>Bacillati</taxon>
        <taxon>Actinomycetota</taxon>
        <taxon>Thermoleophilia</taxon>
        <taxon>Solirubrobacterales</taxon>
        <taxon>Conexibacteraceae</taxon>
        <taxon>Conexibacter</taxon>
    </lineage>
</organism>
<dbReference type="InterPro" id="IPR006104">
    <property type="entry name" value="Glyco_hydro_2_N"/>
</dbReference>
<dbReference type="InterPro" id="IPR013783">
    <property type="entry name" value="Ig-like_fold"/>
</dbReference>
<gene>
    <name evidence="9" type="ORF">R7226_11475</name>
</gene>
<reference evidence="9 10" key="2">
    <citation type="submission" date="2023-10" db="EMBL/GenBank/DDBJ databases">
        <authorList>
            <person name="Han X.F."/>
        </authorList>
    </citation>
    <scope>NUCLEOTIDE SEQUENCE [LARGE SCALE GENOMIC DNA]</scope>
    <source>
        <strain evidence="9 10">KCTC 39840</strain>
    </source>
</reference>
<evidence type="ECO:0000259" key="6">
    <source>
        <dbReference type="Pfam" id="PF00703"/>
    </source>
</evidence>
<evidence type="ECO:0000256" key="2">
    <source>
        <dbReference type="ARBA" id="ARBA00022801"/>
    </source>
</evidence>
<name>A0ABU4HNS3_9ACTN</name>
<dbReference type="Gene3D" id="3.20.20.80">
    <property type="entry name" value="Glycosidases"/>
    <property type="match status" value="1"/>
</dbReference>
<dbReference type="Gene3D" id="2.60.40.10">
    <property type="entry name" value="Immunoglobulins"/>
    <property type="match status" value="1"/>
</dbReference>
<dbReference type="InterPro" id="IPR023232">
    <property type="entry name" value="Glyco_hydro_2_AS"/>
</dbReference>
<dbReference type="GO" id="GO:0016787">
    <property type="term" value="F:hydrolase activity"/>
    <property type="evidence" value="ECO:0007669"/>
    <property type="project" value="UniProtKB-KW"/>
</dbReference>
<sequence length="664" mass="72828">MPRRPSFPAFAIALALCGAALAPTVASAEEETGAAPAPPTSPAAPTTPMTAPSSEVTVPAGAPLYLEGQDDRILVDGPWLFRADLEDAGVPQRFYSQSGVDGWSGTTAPMVWNVGGSTRESYEGSIGWYRKDFRLPASRTARTDRWIVRFEAVNFRATIWLNGRKLGEHIGGYTPFELELPNLNAKGVNRLVIRADNRRAIPEGIVSQPIPATGWWNYGGLQREVYLRKVDRLDLTDVQVSPSLPKVGGSATVTANATVTNYTRGNQLVTLRGRFGTQPLDFGEQVVAAGKSVTLTTRTIVRNPRLWSPARPSLYRVRLVAGAQGANERRATEVAGYTLETGIRSLVVSGSGQLALNGQTVRFRGVAIHEDTLARGSAMNNADRASLMRLVRDSGSTLVRAHYPLHPSFQQLADRQGMLLWSEIPSTYQLSEADLGRAEFRKLALQEVREDLLANRNHPSIAVWSVGNEMASSPGRNQASYLRTSADLIRTLHPTALVGLAFAGHPESGCQASYAPIDVLGMNDYFGWYTGVGGNIADRDELDPFLDQLRACYPKQAIAVTEYGAEANRDGPVEEKGTYEFQREFVAYHLAAFASKPWLSGSVYWALQEFRIRNAWGGGNPWPTPPIHQKGLVRLDFTRKPAYDVLRTSYRASRQYVPRGSARR</sequence>
<dbReference type="InterPro" id="IPR017853">
    <property type="entry name" value="GH"/>
</dbReference>
<protein>
    <submittedName>
        <fullName evidence="9">Glycoside hydrolase family 2 TIM barrel-domain containing protein</fullName>
    </submittedName>
</protein>
<keyword evidence="2 9" id="KW-0378">Hydrolase</keyword>
<accession>A0ABU4HNS3</accession>
<feature type="compositionally biased region" description="Low complexity" evidence="4">
    <location>
        <begin position="43"/>
        <end position="55"/>
    </location>
</feature>
<dbReference type="Gene3D" id="2.60.120.260">
    <property type="entry name" value="Galactose-binding domain-like"/>
    <property type="match status" value="1"/>
</dbReference>
<dbReference type="InterPro" id="IPR008979">
    <property type="entry name" value="Galactose-bd-like_sf"/>
</dbReference>
<dbReference type="InterPro" id="IPR006102">
    <property type="entry name" value="Ig-like_GH2"/>
</dbReference>
<dbReference type="InterPro" id="IPR036156">
    <property type="entry name" value="Beta-gal/glucu_dom_sf"/>
</dbReference>
<evidence type="ECO:0000256" key="4">
    <source>
        <dbReference type="SAM" id="MobiDB-lite"/>
    </source>
</evidence>
<evidence type="ECO:0000256" key="1">
    <source>
        <dbReference type="ARBA" id="ARBA00007401"/>
    </source>
</evidence>
<proteinExistence type="inferred from homology"/>
<reference evidence="10" key="1">
    <citation type="submission" date="2023-07" db="EMBL/GenBank/DDBJ databases">
        <title>Conexibacter stalactiti sp. nov., isolated from stalactites in a lava cave and emended description of the genus Conexibacter.</title>
        <authorList>
            <person name="Lee S.D."/>
        </authorList>
    </citation>
    <scope>NUCLEOTIDE SEQUENCE [LARGE SCALE GENOMIC DNA]</scope>
    <source>
        <strain evidence="10">KCTC 39840</strain>
    </source>
</reference>
<feature type="signal peptide" evidence="5">
    <location>
        <begin position="1"/>
        <end position="28"/>
    </location>
</feature>
<dbReference type="PANTHER" id="PTHR42732">
    <property type="entry name" value="BETA-GALACTOSIDASE"/>
    <property type="match status" value="1"/>
</dbReference>
<evidence type="ECO:0000256" key="5">
    <source>
        <dbReference type="SAM" id="SignalP"/>
    </source>
</evidence>